<organism evidence="1 2">
    <name type="scientific">Jannaschia pagri</name>
    <dbReference type="NCBI Taxonomy" id="2829797"/>
    <lineage>
        <taxon>Bacteria</taxon>
        <taxon>Pseudomonadati</taxon>
        <taxon>Pseudomonadota</taxon>
        <taxon>Alphaproteobacteria</taxon>
        <taxon>Rhodobacterales</taxon>
        <taxon>Roseobacteraceae</taxon>
        <taxon>Jannaschia</taxon>
    </lineage>
</organism>
<dbReference type="EMBL" id="BPFH01000007">
    <property type="protein sequence ID" value="GIT96780.1"/>
    <property type="molecule type" value="Genomic_DNA"/>
</dbReference>
<comment type="caution">
    <text evidence="1">The sequence shown here is derived from an EMBL/GenBank/DDBJ whole genome shotgun (WGS) entry which is preliminary data.</text>
</comment>
<dbReference type="Proteomes" id="UP000786693">
    <property type="component" value="Unassembled WGS sequence"/>
</dbReference>
<keyword evidence="2" id="KW-1185">Reference proteome</keyword>
<reference evidence="1 2" key="1">
    <citation type="submission" date="2021-05" db="EMBL/GenBank/DDBJ databases">
        <title>Bacteria Genome sequencing.</title>
        <authorList>
            <person name="Takabe Y."/>
            <person name="Nakajima Y."/>
            <person name="Suzuki S."/>
            <person name="Shiozaki T."/>
        </authorList>
    </citation>
    <scope>NUCLEOTIDE SEQUENCE [LARGE SCALE GENOMIC DNA]</scope>
    <source>
        <strain evidence="1 2">AI_62</strain>
    </source>
</reference>
<dbReference type="Gene3D" id="3.40.630.40">
    <property type="entry name" value="Zn-dependent exopeptidases"/>
    <property type="match status" value="1"/>
</dbReference>
<dbReference type="Pfam" id="PF05013">
    <property type="entry name" value="FGase"/>
    <property type="match status" value="1"/>
</dbReference>
<evidence type="ECO:0000313" key="1">
    <source>
        <dbReference type="EMBL" id="GIT96780.1"/>
    </source>
</evidence>
<gene>
    <name evidence="1" type="ORF">JANAI62_34030</name>
</gene>
<sequence length="292" mass="32429">MEYVMTSFARPPYRLYRPTVLAAPVVVASPHSGRTYNWEFLSRSVLDKDRIRSSEDAYVDLLLTRVPDLGMPVLAAEMPRAFLDLNRAPTELDPAVVQDVPRGVANPRVSSGLGVIPRVVAQGRAIYRGKISRAEAQRRIDTIWHPYHAALDDLLNTATLTFGRSILVDCHSMPHEAIEGLGGPNGPPEIVLGDRFGSSADADLVDGIETIFRDLGFRVARNTPFAGAYMTQHYGKPARGRHAIQIEIDRALYMDERTVRPNDRFDSIRNLLTEALARIRDMSRGQLGLAAE</sequence>
<accession>A0ABQ4NR76</accession>
<name>A0ABQ4NR76_9RHOB</name>
<proteinExistence type="predicted"/>
<evidence type="ECO:0000313" key="2">
    <source>
        <dbReference type="Proteomes" id="UP000786693"/>
    </source>
</evidence>
<protein>
    <submittedName>
        <fullName evidence="1">N-formylglutamate amidohydrolase</fullName>
    </submittedName>
</protein>
<dbReference type="InterPro" id="IPR007709">
    <property type="entry name" value="N-FG_amidohydro"/>
</dbReference>
<dbReference type="SUPFAM" id="SSF53187">
    <property type="entry name" value="Zn-dependent exopeptidases"/>
    <property type="match status" value="1"/>
</dbReference>